<dbReference type="AlphaFoldDB" id="A0AAV1K5T2"/>
<dbReference type="Proteomes" id="UP001497472">
    <property type="component" value="Unassembled WGS sequence"/>
</dbReference>
<dbReference type="EMBL" id="CAVLEF010000280">
    <property type="protein sequence ID" value="CAK1555792.1"/>
    <property type="molecule type" value="Genomic_DNA"/>
</dbReference>
<sequence>MLKIGCVLPFNTNLSDTASLSYKRTTRHLQSQFETNSIQSNISRKGSKHSGRAANMYYWNFPLLVLLCILNPIKSEQYLADGRNYESLNSILPDTRIWERRNTRPEVSTDRIRELKHFREDGRNFNSPARNSQVNRQIGIDGSRFDLSQTFDGRVAGPQQRRSRTNIRQIQAERNHYNRLARATQARPLSTERFENRNRITRNIRNVDVVTIESRTDESVIRRSLRTTQERDSINIARRPTSEIRQGTARRSDDRETVRENRNLGKRQISNERRERVANRRTLTTQPNSERETSISCLRDYFQRVREISDQGNQRIYAHSMTRLNEVDSRNSPAMNGIELSRERLEIRRTRDESRHIERRLFTSRFSSDNERRQNAIYVGTSRSKSLPENNRRSVPFIQRRITNERNDVRNVDRRSFRAVRESTELRLTMERDIVERRTVRSDRSRERHSARENQGMERDLSLNYERSERREGRIKKQQNTERIELRQTGRREINENQRVVREQRDNALSSTDRRAIRLTTKRLRVDITTRVARQDKNDARHTSRRLSVLRQQSPSRNARTTRENREDGRRNVVDRSSAEIRDIRIGHTENKEFRLITSRLQSERSDKNTNRIIERAAQNLNERLEERNHNSLRQRVRTSRERQISANDDRNTLRLSSRIDHVRSARTSKDNTIIYDQSRTMLISSDKTESSLPNCWSLILYTLQAIYICHLILKVRNEKGSSKKLWTSSWLSFPSIKVD</sequence>
<protein>
    <submittedName>
        <fullName evidence="3">Uncharacterized protein</fullName>
    </submittedName>
</protein>
<organism evidence="3 4">
    <name type="scientific">Leptosia nina</name>
    <dbReference type="NCBI Taxonomy" id="320188"/>
    <lineage>
        <taxon>Eukaryota</taxon>
        <taxon>Metazoa</taxon>
        <taxon>Ecdysozoa</taxon>
        <taxon>Arthropoda</taxon>
        <taxon>Hexapoda</taxon>
        <taxon>Insecta</taxon>
        <taxon>Pterygota</taxon>
        <taxon>Neoptera</taxon>
        <taxon>Endopterygota</taxon>
        <taxon>Lepidoptera</taxon>
        <taxon>Glossata</taxon>
        <taxon>Ditrysia</taxon>
        <taxon>Papilionoidea</taxon>
        <taxon>Pieridae</taxon>
        <taxon>Pierinae</taxon>
        <taxon>Leptosia</taxon>
    </lineage>
</organism>
<feature type="region of interest" description="Disordered" evidence="2">
    <location>
        <begin position="535"/>
        <end position="574"/>
    </location>
</feature>
<feature type="compositionally biased region" description="Basic and acidic residues" evidence="2">
    <location>
        <begin position="250"/>
        <end position="278"/>
    </location>
</feature>
<reference evidence="3 4" key="1">
    <citation type="submission" date="2023-11" db="EMBL/GenBank/DDBJ databases">
        <authorList>
            <person name="Okamura Y."/>
        </authorList>
    </citation>
    <scope>NUCLEOTIDE SEQUENCE [LARGE SCALE GENOMIC DNA]</scope>
</reference>
<feature type="region of interest" description="Disordered" evidence="2">
    <location>
        <begin position="438"/>
        <end position="490"/>
    </location>
</feature>
<feature type="compositionally biased region" description="Basic and acidic residues" evidence="2">
    <location>
        <begin position="438"/>
        <end position="472"/>
    </location>
</feature>
<feature type="compositionally biased region" description="Basic and acidic residues" evidence="2">
    <location>
        <begin position="479"/>
        <end position="490"/>
    </location>
</feature>
<proteinExistence type="predicted"/>
<feature type="compositionally biased region" description="Basic and acidic residues" evidence="2">
    <location>
        <begin position="561"/>
        <end position="574"/>
    </location>
</feature>
<evidence type="ECO:0000313" key="3">
    <source>
        <dbReference type="EMBL" id="CAK1555792.1"/>
    </source>
</evidence>
<feature type="region of interest" description="Disordered" evidence="2">
    <location>
        <begin position="240"/>
        <end position="293"/>
    </location>
</feature>
<feature type="coiled-coil region" evidence="1">
    <location>
        <begin position="611"/>
        <end position="642"/>
    </location>
</feature>
<evidence type="ECO:0000256" key="1">
    <source>
        <dbReference type="SAM" id="Coils"/>
    </source>
</evidence>
<evidence type="ECO:0000313" key="4">
    <source>
        <dbReference type="Proteomes" id="UP001497472"/>
    </source>
</evidence>
<keyword evidence="4" id="KW-1185">Reference proteome</keyword>
<evidence type="ECO:0000256" key="2">
    <source>
        <dbReference type="SAM" id="MobiDB-lite"/>
    </source>
</evidence>
<comment type="caution">
    <text evidence="3">The sequence shown here is derived from an EMBL/GenBank/DDBJ whole genome shotgun (WGS) entry which is preliminary data.</text>
</comment>
<gene>
    <name evidence="3" type="ORF">LNINA_LOCUS14580</name>
</gene>
<name>A0AAV1K5T2_9NEOP</name>
<feature type="compositionally biased region" description="Polar residues" evidence="2">
    <location>
        <begin position="550"/>
        <end position="559"/>
    </location>
</feature>
<keyword evidence="1" id="KW-0175">Coiled coil</keyword>
<accession>A0AAV1K5T2</accession>